<reference evidence="2 3" key="1">
    <citation type="submission" date="2024-09" db="EMBL/GenBank/DDBJ databases">
        <authorList>
            <person name="Sun Q."/>
            <person name="Mori K."/>
        </authorList>
    </citation>
    <scope>NUCLEOTIDE SEQUENCE [LARGE SCALE GENOMIC DNA]</scope>
    <source>
        <strain evidence="2 3">NCAIM B.02537</strain>
    </source>
</reference>
<dbReference type="Proteomes" id="UP001589943">
    <property type="component" value="Unassembled WGS sequence"/>
</dbReference>
<evidence type="ECO:0000313" key="2">
    <source>
        <dbReference type="EMBL" id="MFC0589826.1"/>
    </source>
</evidence>
<keyword evidence="1" id="KW-0472">Membrane</keyword>
<proteinExistence type="predicted"/>
<sequence>MTDSPLDDADKAHFAWTRFRRMMRWWALVSALIAAAVIGWFWQQFGLVSIHFYIAAALGIGFMVMMTGALMSLLFLSSGTGHDEAVRDFERNDRS</sequence>
<keyword evidence="1" id="KW-1133">Transmembrane helix</keyword>
<feature type="transmembrane region" description="Helical" evidence="1">
    <location>
        <begin position="48"/>
        <end position="76"/>
    </location>
</feature>
<dbReference type="EMBL" id="JBHLTL010000006">
    <property type="protein sequence ID" value="MFC0589826.1"/>
    <property type="molecule type" value="Genomic_DNA"/>
</dbReference>
<organism evidence="2 3">
    <name type="scientific">Novosphingobium aquiterrae</name>
    <dbReference type="NCBI Taxonomy" id="624388"/>
    <lineage>
        <taxon>Bacteria</taxon>
        <taxon>Pseudomonadati</taxon>
        <taxon>Pseudomonadota</taxon>
        <taxon>Alphaproteobacteria</taxon>
        <taxon>Sphingomonadales</taxon>
        <taxon>Sphingomonadaceae</taxon>
        <taxon>Novosphingobium</taxon>
    </lineage>
</organism>
<accession>A0ABV6PJ20</accession>
<evidence type="ECO:0000256" key="1">
    <source>
        <dbReference type="SAM" id="Phobius"/>
    </source>
</evidence>
<evidence type="ECO:0000313" key="3">
    <source>
        <dbReference type="Proteomes" id="UP001589943"/>
    </source>
</evidence>
<protein>
    <recommendedName>
        <fullName evidence="4">Solute:sodium symporter small subunit</fullName>
    </recommendedName>
</protein>
<keyword evidence="1" id="KW-0812">Transmembrane</keyword>
<keyword evidence="3" id="KW-1185">Reference proteome</keyword>
<evidence type="ECO:0008006" key="4">
    <source>
        <dbReference type="Google" id="ProtNLM"/>
    </source>
</evidence>
<dbReference type="RefSeq" id="WP_379481287.1">
    <property type="nucleotide sequence ID" value="NZ_JBHLTL010000006.1"/>
</dbReference>
<gene>
    <name evidence="2" type="ORF">ACFFF7_10410</name>
</gene>
<name>A0ABV6PJ20_9SPHN</name>
<comment type="caution">
    <text evidence="2">The sequence shown here is derived from an EMBL/GenBank/DDBJ whole genome shotgun (WGS) entry which is preliminary data.</text>
</comment>
<feature type="transmembrane region" description="Helical" evidence="1">
    <location>
        <begin position="25"/>
        <end position="42"/>
    </location>
</feature>